<feature type="non-terminal residue" evidence="1">
    <location>
        <position position="104"/>
    </location>
</feature>
<dbReference type="EMBL" id="KK107019">
    <property type="protein sequence ID" value="EZA62652.1"/>
    <property type="molecule type" value="Genomic_DNA"/>
</dbReference>
<proteinExistence type="predicted"/>
<sequence length="104" mass="11933">MITNDNFLDPHSSQVWSIQIFSVQQGQSRCYQDMVSLELFLPVATFGMDKVALSSTDKFGLRVFAYSSDMSLRIYYANDAEAGRFRLSWIRKLSLLKLPIKNVD</sequence>
<organism evidence="1 2">
    <name type="scientific">Ooceraea biroi</name>
    <name type="common">Clonal raider ant</name>
    <name type="synonym">Cerapachys biroi</name>
    <dbReference type="NCBI Taxonomy" id="2015173"/>
    <lineage>
        <taxon>Eukaryota</taxon>
        <taxon>Metazoa</taxon>
        <taxon>Ecdysozoa</taxon>
        <taxon>Arthropoda</taxon>
        <taxon>Hexapoda</taxon>
        <taxon>Insecta</taxon>
        <taxon>Pterygota</taxon>
        <taxon>Neoptera</taxon>
        <taxon>Endopterygota</taxon>
        <taxon>Hymenoptera</taxon>
        <taxon>Apocrita</taxon>
        <taxon>Aculeata</taxon>
        <taxon>Formicoidea</taxon>
        <taxon>Formicidae</taxon>
        <taxon>Dorylinae</taxon>
        <taxon>Ooceraea</taxon>
    </lineage>
</organism>
<evidence type="ECO:0000313" key="1">
    <source>
        <dbReference type="EMBL" id="EZA62652.1"/>
    </source>
</evidence>
<dbReference type="AlphaFoldDB" id="A0A026X328"/>
<gene>
    <name evidence="1" type="ORF">X777_07466</name>
</gene>
<keyword evidence="2" id="KW-1185">Reference proteome</keyword>
<dbReference type="Proteomes" id="UP000053097">
    <property type="component" value="Unassembled WGS sequence"/>
</dbReference>
<reference evidence="1 2" key="1">
    <citation type="journal article" date="2014" name="Curr. Biol.">
        <title>The genome of the clonal raider ant Cerapachys biroi.</title>
        <authorList>
            <person name="Oxley P.R."/>
            <person name="Ji L."/>
            <person name="Fetter-Pruneda I."/>
            <person name="McKenzie S.K."/>
            <person name="Li C."/>
            <person name="Hu H."/>
            <person name="Zhang G."/>
            <person name="Kronauer D.J."/>
        </authorList>
    </citation>
    <scope>NUCLEOTIDE SEQUENCE [LARGE SCALE GENOMIC DNA]</scope>
</reference>
<name>A0A026X328_OOCBI</name>
<protein>
    <submittedName>
        <fullName evidence="1">Uncharacterized protein</fullName>
    </submittedName>
</protein>
<evidence type="ECO:0000313" key="2">
    <source>
        <dbReference type="Proteomes" id="UP000053097"/>
    </source>
</evidence>
<accession>A0A026X328</accession>